<name>F2L6D7_THEU7</name>
<sequence>MAEERGSSVEEIVIDALTRQLDPDVRVKIYLELQEKYLREAEELYARGDLPQAGEKYWGAVAALLNAIAEKRGWRHYSHRDYAEIVERLSEEVGAPLGRLFASCERLHSNFYHNFLTRLNFDAHREDALRLIEILRRLLS</sequence>
<dbReference type="PANTHER" id="PTHR34237">
    <property type="entry name" value="PAREP8-RELATED"/>
    <property type="match status" value="1"/>
</dbReference>
<gene>
    <name evidence="1" type="ordered locus">TUZN_1053</name>
</gene>
<dbReference type="RefSeq" id="WP_013679869.1">
    <property type="nucleotide sequence ID" value="NC_015315.1"/>
</dbReference>
<evidence type="ECO:0000313" key="1">
    <source>
        <dbReference type="EMBL" id="AEA12533.1"/>
    </source>
</evidence>
<dbReference type="Pfam" id="PF05942">
    <property type="entry name" value="PaREP1"/>
    <property type="match status" value="1"/>
</dbReference>
<dbReference type="AlphaFoldDB" id="F2L6D7"/>
<accession>F2L6D7</accession>
<dbReference type="eggNOG" id="arCOG03722">
    <property type="taxonomic scope" value="Archaea"/>
</dbReference>
<keyword evidence="2" id="KW-1185">Reference proteome</keyword>
<proteinExistence type="predicted"/>
<dbReference type="GeneID" id="10360582"/>
<dbReference type="Gene3D" id="1.20.120.330">
    <property type="entry name" value="Nucleotidyltransferases domain 2"/>
    <property type="match status" value="1"/>
</dbReference>
<evidence type="ECO:0000313" key="2">
    <source>
        <dbReference type="Proteomes" id="UP000008138"/>
    </source>
</evidence>
<dbReference type="HOGENOM" id="CLU_115256_4_0_2"/>
<dbReference type="EMBL" id="CP002590">
    <property type="protein sequence ID" value="AEA12533.1"/>
    <property type="molecule type" value="Genomic_DNA"/>
</dbReference>
<dbReference type="Proteomes" id="UP000008138">
    <property type="component" value="Chromosome"/>
</dbReference>
<dbReference type="KEGG" id="tuz:TUZN_1053"/>
<reference key="2">
    <citation type="submission" date="2011-03" db="EMBL/GenBank/DDBJ databases">
        <title>Complete genome sequence of the thermoacidophilic crenarchaeon Thermoproteus uzoniensis 768-20.</title>
        <authorList>
            <person name="Mardanov A.V."/>
            <person name="Gumerov V.M."/>
            <person name="Beletsky A.V."/>
            <person name="Prokofeva M.I."/>
            <person name="Bonch-Osmolovskaya E.A."/>
            <person name="Ravin N.V."/>
            <person name="Skryabin K.G."/>
        </authorList>
    </citation>
    <scope>NUCLEOTIDE SEQUENCE</scope>
    <source>
        <strain>768-20</strain>
    </source>
</reference>
<dbReference type="OrthoDB" id="30877at2157"/>
<dbReference type="PANTHER" id="PTHR34237:SF1">
    <property type="entry name" value="PAREP8"/>
    <property type="match status" value="1"/>
</dbReference>
<reference evidence="1 2" key="1">
    <citation type="journal article" date="2011" name="J. Bacteriol.">
        <title>Complete genome sequence of the thermoacidophilic crenarchaeon Thermoproteus uzoniensis 768-20.</title>
        <authorList>
            <person name="Mardanov A.V."/>
            <person name="Gumerov V.M."/>
            <person name="Beletsky A.V."/>
            <person name="Prokofeva M.I."/>
            <person name="Bonch-Osmolovskaya E.A."/>
            <person name="Ravin N.V."/>
            <person name="Skryabin K.G."/>
        </authorList>
    </citation>
    <scope>NUCLEOTIDE SEQUENCE [LARGE SCALE GENOMIC DNA]</scope>
    <source>
        <strain evidence="1 2">768-20</strain>
    </source>
</reference>
<protein>
    <submittedName>
        <fullName evidence="1">PaREP1 domain containing protein</fullName>
    </submittedName>
</protein>
<organism evidence="1 2">
    <name type="scientific">Thermoproteus uzoniensis (strain 768-20)</name>
    <dbReference type="NCBI Taxonomy" id="999630"/>
    <lineage>
        <taxon>Archaea</taxon>
        <taxon>Thermoproteota</taxon>
        <taxon>Thermoprotei</taxon>
        <taxon>Thermoproteales</taxon>
        <taxon>Thermoproteaceae</taxon>
        <taxon>Thermoproteus</taxon>
    </lineage>
</organism>
<dbReference type="InterPro" id="IPR010268">
    <property type="entry name" value="PaREP1"/>
</dbReference>